<name>A0ABW3JBF9_9HYPH</name>
<comment type="caution">
    <text evidence="2">The sequence shown here is derived from an EMBL/GenBank/DDBJ whole genome shotgun (WGS) entry which is preliminary data.</text>
</comment>
<proteinExistence type="predicted"/>
<evidence type="ECO:0000256" key="1">
    <source>
        <dbReference type="SAM" id="Coils"/>
    </source>
</evidence>
<keyword evidence="1" id="KW-0175">Coiled coil</keyword>
<accession>A0ABW3JBF9</accession>
<evidence type="ECO:0000313" key="2">
    <source>
        <dbReference type="EMBL" id="MFD0987431.1"/>
    </source>
</evidence>
<keyword evidence="3" id="KW-1185">Reference proteome</keyword>
<sequence>MYGQWSGHAMKLIVIPVAPGELADKISILEIKSERINDAAKLENIHRELELLAAAAQENMPDDPTLAQLCAELKAVNDRIWDLEDAIRDCERRGEFGEFFLATARKIYRTNDQRAAIKKQINLHLGASIIEEKSYSDY</sequence>
<gene>
    <name evidence="2" type="ORF">ACFQ2F_10025</name>
</gene>
<dbReference type="InterPro" id="IPR046163">
    <property type="entry name" value="DUF6165"/>
</dbReference>
<dbReference type="Proteomes" id="UP001597102">
    <property type="component" value="Unassembled WGS sequence"/>
</dbReference>
<dbReference type="RefSeq" id="WP_379089399.1">
    <property type="nucleotide sequence ID" value="NZ_JBHTJO010000001.1"/>
</dbReference>
<reference evidence="3" key="1">
    <citation type="journal article" date="2019" name="Int. J. Syst. Evol. Microbiol.">
        <title>The Global Catalogue of Microorganisms (GCM) 10K type strain sequencing project: providing services to taxonomists for standard genome sequencing and annotation.</title>
        <authorList>
            <consortium name="The Broad Institute Genomics Platform"/>
            <consortium name="The Broad Institute Genome Sequencing Center for Infectious Disease"/>
            <person name="Wu L."/>
            <person name="Ma J."/>
        </authorList>
    </citation>
    <scope>NUCLEOTIDE SEQUENCE [LARGE SCALE GENOMIC DNA]</scope>
    <source>
        <strain evidence="3">CCUG 61697</strain>
    </source>
</reference>
<organism evidence="2 3">
    <name type="scientific">Methyloligella solikamskensis</name>
    <dbReference type="NCBI Taxonomy" id="1177756"/>
    <lineage>
        <taxon>Bacteria</taxon>
        <taxon>Pseudomonadati</taxon>
        <taxon>Pseudomonadota</taxon>
        <taxon>Alphaproteobacteria</taxon>
        <taxon>Hyphomicrobiales</taxon>
        <taxon>Hyphomicrobiaceae</taxon>
        <taxon>Methyloligella</taxon>
    </lineage>
</organism>
<dbReference type="Pfam" id="PF19662">
    <property type="entry name" value="DUF6165"/>
    <property type="match status" value="1"/>
</dbReference>
<evidence type="ECO:0000313" key="3">
    <source>
        <dbReference type="Proteomes" id="UP001597102"/>
    </source>
</evidence>
<protein>
    <submittedName>
        <fullName evidence="2">DUF6165 family protein</fullName>
    </submittedName>
</protein>
<feature type="coiled-coil region" evidence="1">
    <location>
        <begin position="39"/>
        <end position="93"/>
    </location>
</feature>
<dbReference type="EMBL" id="JBHTJO010000001">
    <property type="protein sequence ID" value="MFD0987431.1"/>
    <property type="molecule type" value="Genomic_DNA"/>
</dbReference>